<keyword evidence="1" id="KW-0853">WD repeat</keyword>
<dbReference type="PANTHER" id="PTHR19918:SF43">
    <property type="entry name" value="CELL DIVISION CYCLE 20.2, COFACTOR OF APC COMPLEX-LIKE ISOFORM X2"/>
    <property type="match status" value="1"/>
</dbReference>
<evidence type="ECO:0000256" key="2">
    <source>
        <dbReference type="ARBA" id="ARBA00022737"/>
    </source>
</evidence>
<evidence type="ECO:0000256" key="1">
    <source>
        <dbReference type="ARBA" id="ARBA00022574"/>
    </source>
</evidence>
<name>A0A072VTB2_MEDTR</name>
<dbReference type="AlphaFoldDB" id="A0A072VTB2"/>
<dbReference type="EMBL" id="CM001217">
    <property type="protein sequence ID" value="KEH41345.1"/>
    <property type="molecule type" value="Genomic_DNA"/>
</dbReference>
<sequence length="188" mass="21468">MDRDEFVNSQLQLWDAETSKLVRNLEGHSQKIATLAWNNRHILTSGSHDQSIINHDVRARRNVVSRLCLLLGARLWCIRKSLCTLHKSRNGLFVVYNGIDTTKRYQVVIALVQIQNITNCVCGNMPISIIYDQTWRLEPSYFLQSPPSFSEAKLALSRIEPETLRGAHFKVSSQHHLTNSTGLQKSKN</sequence>
<proteinExistence type="predicted"/>
<dbReference type="SUPFAM" id="SSF50978">
    <property type="entry name" value="WD40 repeat-like"/>
    <property type="match status" value="1"/>
</dbReference>
<reference evidence="3 5" key="2">
    <citation type="journal article" date="2014" name="BMC Genomics">
        <title>An improved genome release (version Mt4.0) for the model legume Medicago truncatula.</title>
        <authorList>
            <person name="Tang H."/>
            <person name="Krishnakumar V."/>
            <person name="Bidwell S."/>
            <person name="Rosen B."/>
            <person name="Chan A."/>
            <person name="Zhou S."/>
            <person name="Gentzbittel L."/>
            <person name="Childs K.L."/>
            <person name="Yandell M."/>
            <person name="Gundlach H."/>
            <person name="Mayer K.F."/>
            <person name="Schwartz D.C."/>
            <person name="Town C.D."/>
        </authorList>
    </citation>
    <scope>GENOME REANNOTATION</scope>
    <source>
        <strain evidence="3">A17</strain>
        <strain evidence="4 5">cv. Jemalong A17</strain>
    </source>
</reference>
<dbReference type="InterPro" id="IPR015943">
    <property type="entry name" value="WD40/YVTN_repeat-like_dom_sf"/>
</dbReference>
<dbReference type="GO" id="GO:0097027">
    <property type="term" value="F:ubiquitin-protein transferase activator activity"/>
    <property type="evidence" value="ECO:0007669"/>
    <property type="project" value="InterPro"/>
</dbReference>
<gene>
    <name evidence="3" type="ordered locus">MTR_1g049000</name>
</gene>
<dbReference type="InterPro" id="IPR033010">
    <property type="entry name" value="Cdc20/Fizzy"/>
</dbReference>
<dbReference type="HOGENOM" id="CLU_1443049_0_0_1"/>
<dbReference type="GO" id="GO:0010997">
    <property type="term" value="F:anaphase-promoting complex binding"/>
    <property type="evidence" value="ECO:0007669"/>
    <property type="project" value="InterPro"/>
</dbReference>
<organism evidence="3 5">
    <name type="scientific">Medicago truncatula</name>
    <name type="common">Barrel medic</name>
    <name type="synonym">Medicago tribuloides</name>
    <dbReference type="NCBI Taxonomy" id="3880"/>
    <lineage>
        <taxon>Eukaryota</taxon>
        <taxon>Viridiplantae</taxon>
        <taxon>Streptophyta</taxon>
        <taxon>Embryophyta</taxon>
        <taxon>Tracheophyta</taxon>
        <taxon>Spermatophyta</taxon>
        <taxon>Magnoliopsida</taxon>
        <taxon>eudicotyledons</taxon>
        <taxon>Gunneridae</taxon>
        <taxon>Pentapetalae</taxon>
        <taxon>rosids</taxon>
        <taxon>fabids</taxon>
        <taxon>Fabales</taxon>
        <taxon>Fabaceae</taxon>
        <taxon>Papilionoideae</taxon>
        <taxon>50 kb inversion clade</taxon>
        <taxon>NPAAA clade</taxon>
        <taxon>Hologalegina</taxon>
        <taxon>IRL clade</taxon>
        <taxon>Trifolieae</taxon>
        <taxon>Medicago</taxon>
    </lineage>
</organism>
<reference evidence="4" key="3">
    <citation type="submission" date="2015-04" db="UniProtKB">
        <authorList>
            <consortium name="EnsemblPlants"/>
        </authorList>
    </citation>
    <scope>IDENTIFICATION</scope>
    <source>
        <strain evidence="4">cv. Jemalong A17</strain>
    </source>
</reference>
<accession>A0A072VTB2</accession>
<dbReference type="InterPro" id="IPR036322">
    <property type="entry name" value="WD40_repeat_dom_sf"/>
</dbReference>
<dbReference type="PANTHER" id="PTHR19918">
    <property type="entry name" value="CELL DIVISION CYCLE 20 CDC20 FIZZY -RELATED"/>
    <property type="match status" value="1"/>
</dbReference>
<evidence type="ECO:0000313" key="4">
    <source>
        <dbReference type="EnsemblPlants" id="KEH41345"/>
    </source>
</evidence>
<dbReference type="Gene3D" id="2.130.10.10">
    <property type="entry name" value="YVTN repeat-like/Quinoprotein amine dehydrogenase"/>
    <property type="match status" value="1"/>
</dbReference>
<reference evidence="3 5" key="1">
    <citation type="journal article" date="2011" name="Nature">
        <title>The Medicago genome provides insight into the evolution of rhizobial symbioses.</title>
        <authorList>
            <person name="Young N.D."/>
            <person name="Debelle F."/>
            <person name="Oldroyd G.E."/>
            <person name="Geurts R."/>
            <person name="Cannon S.B."/>
            <person name="Udvardi M.K."/>
            <person name="Benedito V.A."/>
            <person name="Mayer K.F."/>
            <person name="Gouzy J."/>
            <person name="Schoof H."/>
            <person name="Van de Peer Y."/>
            <person name="Proost S."/>
            <person name="Cook D.R."/>
            <person name="Meyers B.C."/>
            <person name="Spannagl M."/>
            <person name="Cheung F."/>
            <person name="De Mita S."/>
            <person name="Krishnakumar V."/>
            <person name="Gundlach H."/>
            <person name="Zhou S."/>
            <person name="Mudge J."/>
            <person name="Bharti A.K."/>
            <person name="Murray J.D."/>
            <person name="Naoumkina M.A."/>
            <person name="Rosen B."/>
            <person name="Silverstein K.A."/>
            <person name="Tang H."/>
            <person name="Rombauts S."/>
            <person name="Zhao P.X."/>
            <person name="Zhou P."/>
            <person name="Barbe V."/>
            <person name="Bardou P."/>
            <person name="Bechner M."/>
            <person name="Bellec A."/>
            <person name="Berger A."/>
            <person name="Berges H."/>
            <person name="Bidwell S."/>
            <person name="Bisseling T."/>
            <person name="Choisne N."/>
            <person name="Couloux A."/>
            <person name="Denny R."/>
            <person name="Deshpande S."/>
            <person name="Dai X."/>
            <person name="Doyle J.J."/>
            <person name="Dudez A.M."/>
            <person name="Farmer A.D."/>
            <person name="Fouteau S."/>
            <person name="Franken C."/>
            <person name="Gibelin C."/>
            <person name="Gish J."/>
            <person name="Goldstein S."/>
            <person name="Gonzalez A.J."/>
            <person name="Green P.J."/>
            <person name="Hallab A."/>
            <person name="Hartog M."/>
            <person name="Hua A."/>
            <person name="Humphray S.J."/>
            <person name="Jeong D.H."/>
            <person name="Jing Y."/>
            <person name="Jocker A."/>
            <person name="Kenton S.M."/>
            <person name="Kim D.J."/>
            <person name="Klee K."/>
            <person name="Lai H."/>
            <person name="Lang C."/>
            <person name="Lin S."/>
            <person name="Macmil S.L."/>
            <person name="Magdelenat G."/>
            <person name="Matthews L."/>
            <person name="McCorrison J."/>
            <person name="Monaghan E.L."/>
            <person name="Mun J.H."/>
            <person name="Najar F.Z."/>
            <person name="Nicholson C."/>
            <person name="Noirot C."/>
            <person name="O'Bleness M."/>
            <person name="Paule C.R."/>
            <person name="Poulain J."/>
            <person name="Prion F."/>
            <person name="Qin B."/>
            <person name="Qu C."/>
            <person name="Retzel E.F."/>
            <person name="Riddle C."/>
            <person name="Sallet E."/>
            <person name="Samain S."/>
            <person name="Samson N."/>
            <person name="Sanders I."/>
            <person name="Saurat O."/>
            <person name="Scarpelli C."/>
            <person name="Schiex T."/>
            <person name="Segurens B."/>
            <person name="Severin A.J."/>
            <person name="Sherrier D.J."/>
            <person name="Shi R."/>
            <person name="Sims S."/>
            <person name="Singer S.R."/>
            <person name="Sinharoy S."/>
            <person name="Sterck L."/>
            <person name="Viollet A."/>
            <person name="Wang B.B."/>
            <person name="Wang K."/>
            <person name="Wang M."/>
            <person name="Wang X."/>
            <person name="Warfsmann J."/>
            <person name="Weissenbach J."/>
            <person name="White D.D."/>
            <person name="White J.D."/>
            <person name="Wiley G.B."/>
            <person name="Wincker P."/>
            <person name="Xing Y."/>
            <person name="Yang L."/>
            <person name="Yao Z."/>
            <person name="Ying F."/>
            <person name="Zhai J."/>
            <person name="Zhou L."/>
            <person name="Zuber A."/>
            <person name="Denarie J."/>
            <person name="Dixon R.A."/>
            <person name="May G.D."/>
            <person name="Schwartz D.C."/>
            <person name="Rogers J."/>
            <person name="Quetier F."/>
            <person name="Town C.D."/>
            <person name="Roe B.A."/>
        </authorList>
    </citation>
    <scope>NUCLEOTIDE SEQUENCE [LARGE SCALE GENOMIC DNA]</scope>
    <source>
        <strain evidence="3">A17</strain>
        <strain evidence="4 5">cv. Jemalong A17</strain>
    </source>
</reference>
<keyword evidence="2" id="KW-0677">Repeat</keyword>
<dbReference type="EnsemblPlants" id="KEH41345">
    <property type="protein sequence ID" value="KEH41345"/>
    <property type="gene ID" value="MTR_1g049000"/>
</dbReference>
<dbReference type="Proteomes" id="UP000002051">
    <property type="component" value="Unassembled WGS sequence"/>
</dbReference>
<evidence type="ECO:0000313" key="5">
    <source>
        <dbReference type="Proteomes" id="UP000002051"/>
    </source>
</evidence>
<dbReference type="STRING" id="3880.A0A072VTB2"/>
<evidence type="ECO:0000313" key="3">
    <source>
        <dbReference type="EMBL" id="KEH41345.1"/>
    </source>
</evidence>
<protein>
    <submittedName>
        <fullName evidence="3 4">Uncharacterized protein</fullName>
    </submittedName>
</protein>
<keyword evidence="5" id="KW-1185">Reference proteome</keyword>